<dbReference type="Proteomes" id="UP000231134">
    <property type="component" value="Unassembled WGS sequence"/>
</dbReference>
<evidence type="ECO:0000313" key="4">
    <source>
        <dbReference type="Proteomes" id="UP000231134"/>
    </source>
</evidence>
<organism evidence="3 4">
    <name type="scientific">Hallerella succinigenes</name>
    <dbReference type="NCBI Taxonomy" id="1896222"/>
    <lineage>
        <taxon>Bacteria</taxon>
        <taxon>Pseudomonadati</taxon>
        <taxon>Fibrobacterota</taxon>
        <taxon>Fibrobacteria</taxon>
        <taxon>Fibrobacterales</taxon>
        <taxon>Fibrobacteraceae</taxon>
        <taxon>Hallerella</taxon>
    </lineage>
</organism>
<proteinExistence type="predicted"/>
<dbReference type="CDD" id="cd03801">
    <property type="entry name" value="GT4_PimA-like"/>
    <property type="match status" value="1"/>
</dbReference>
<feature type="domain" description="Glycosyl transferase family 1" evidence="2">
    <location>
        <begin position="177"/>
        <end position="337"/>
    </location>
</feature>
<accession>A0A2M9A8Z4</accession>
<dbReference type="RefSeq" id="WP_100426066.1">
    <property type="nucleotide sequence ID" value="NZ_JAXFBG010000140.1"/>
</dbReference>
<dbReference type="PANTHER" id="PTHR46401:SF2">
    <property type="entry name" value="GLYCOSYLTRANSFERASE WBBK-RELATED"/>
    <property type="match status" value="1"/>
</dbReference>
<dbReference type="SUPFAM" id="SSF53756">
    <property type="entry name" value="UDP-Glycosyltransferase/glycogen phosphorylase"/>
    <property type="match status" value="1"/>
</dbReference>
<dbReference type="OrthoDB" id="9806887at2"/>
<protein>
    <submittedName>
        <fullName evidence="3">Glycosyltransferase involved in cell wall biosynthesis</fullName>
    </submittedName>
</protein>
<dbReference type="GO" id="GO:0016757">
    <property type="term" value="F:glycosyltransferase activity"/>
    <property type="evidence" value="ECO:0007669"/>
    <property type="project" value="InterPro"/>
</dbReference>
<reference evidence="3 4" key="1">
    <citation type="submission" date="2017-11" db="EMBL/GenBank/DDBJ databases">
        <title>Animal gut microbial communities from fecal samples from Wisconsin, USA.</title>
        <authorList>
            <person name="Neumann A."/>
        </authorList>
    </citation>
    <scope>NUCLEOTIDE SEQUENCE [LARGE SCALE GENOMIC DNA]</scope>
    <source>
        <strain evidence="3 4">UWS3</strain>
    </source>
</reference>
<dbReference type="PANTHER" id="PTHR46401">
    <property type="entry name" value="GLYCOSYLTRANSFERASE WBBK-RELATED"/>
    <property type="match status" value="1"/>
</dbReference>
<keyword evidence="4" id="KW-1185">Reference proteome</keyword>
<dbReference type="GO" id="GO:0009103">
    <property type="term" value="P:lipopolysaccharide biosynthetic process"/>
    <property type="evidence" value="ECO:0007669"/>
    <property type="project" value="TreeGrafter"/>
</dbReference>
<evidence type="ECO:0000256" key="1">
    <source>
        <dbReference type="ARBA" id="ARBA00022679"/>
    </source>
</evidence>
<gene>
    <name evidence="3" type="ORF">BGX16_2203</name>
</gene>
<dbReference type="InterPro" id="IPR001296">
    <property type="entry name" value="Glyco_trans_1"/>
</dbReference>
<evidence type="ECO:0000259" key="2">
    <source>
        <dbReference type="Pfam" id="PF00534"/>
    </source>
</evidence>
<keyword evidence="1 3" id="KW-0808">Transferase</keyword>
<evidence type="ECO:0000313" key="3">
    <source>
        <dbReference type="EMBL" id="PJJ42185.1"/>
    </source>
</evidence>
<dbReference type="EMBL" id="PGEX01000001">
    <property type="protein sequence ID" value="PJJ42185.1"/>
    <property type="molecule type" value="Genomic_DNA"/>
</dbReference>
<name>A0A2M9A8Z4_9BACT</name>
<comment type="caution">
    <text evidence="3">The sequence shown here is derived from an EMBL/GenBank/DDBJ whole genome shotgun (WGS) entry which is preliminary data.</text>
</comment>
<dbReference type="Gene3D" id="3.40.50.2000">
    <property type="entry name" value="Glycogen Phosphorylase B"/>
    <property type="match status" value="2"/>
</dbReference>
<dbReference type="Pfam" id="PF00534">
    <property type="entry name" value="Glycos_transf_1"/>
    <property type="match status" value="1"/>
</dbReference>
<dbReference type="AlphaFoldDB" id="A0A2M9A8Z4"/>
<sequence>MKLLVLQRRDSKHPDSGDFEYYSQRIFENIASQGNEVVMLVSPIHGAPPREVLNGVTVVRSGENPIPQLNKEFHFDVALENLAGRPLRIEKKTDLPTVVLVHRLWRTAIFRQSISLASLLTWIWEIALPSLYTRSSFISVSPTLVQGLIDLGISRNRIALVYCGSDLIPEDLPPVSQKERFFLWSSSQGHGNGLVAALDAFEVFSRRHPDAGFLLRMTLSGSKLSQLPNEIRRRGLGDRVLVESNATRERKADLMRRAFCLLQTDYQEGWGFSVICAGKYGTTTIAPDFSGYKDCIRDGVTGLLYPRSKGVEGCCQQMERLYEDEKLRENLQANAKRYADCFHWSRTANEILAVLQKTIENP</sequence>